<organism evidence="1">
    <name type="scientific">Eremomyces bilateralis CBS 781.70</name>
    <dbReference type="NCBI Taxonomy" id="1392243"/>
    <lineage>
        <taxon>Eukaryota</taxon>
        <taxon>Fungi</taxon>
        <taxon>Dikarya</taxon>
        <taxon>Ascomycota</taxon>
        <taxon>Pezizomycotina</taxon>
        <taxon>Dothideomycetes</taxon>
        <taxon>Dothideomycetes incertae sedis</taxon>
        <taxon>Eremomycetales</taxon>
        <taxon>Eremomycetaceae</taxon>
        <taxon>Eremomyces</taxon>
    </lineage>
</organism>
<evidence type="ECO:0000313" key="1">
    <source>
        <dbReference type="EMBL" id="KAF1810093.1"/>
    </source>
</evidence>
<dbReference type="GeneID" id="54414408"/>
<reference evidence="3" key="2">
    <citation type="submission" date="2020-04" db="EMBL/GenBank/DDBJ databases">
        <authorList>
            <consortium name="NCBI Genome Project"/>
        </authorList>
    </citation>
    <scope>NUCLEOTIDE SEQUENCE</scope>
    <source>
        <strain evidence="3">CBS 781.70</strain>
    </source>
</reference>
<dbReference type="RefSeq" id="XP_033531724.1">
    <property type="nucleotide sequence ID" value="XM_033673838.1"/>
</dbReference>
<dbReference type="EMBL" id="ML975168">
    <property type="protein sequence ID" value="KAF1810093.1"/>
    <property type="molecule type" value="Genomic_DNA"/>
</dbReference>
<proteinExistence type="predicted"/>
<gene>
    <name evidence="1 3" type="ORF">P152DRAFT_139591</name>
</gene>
<evidence type="ECO:0000313" key="2">
    <source>
        <dbReference type="Proteomes" id="UP000504638"/>
    </source>
</evidence>
<reference evidence="1 3" key="1">
    <citation type="submission" date="2020-01" db="EMBL/GenBank/DDBJ databases">
        <authorList>
            <consortium name="DOE Joint Genome Institute"/>
            <person name="Haridas S."/>
            <person name="Albert R."/>
            <person name="Binder M."/>
            <person name="Bloem J."/>
            <person name="Labutti K."/>
            <person name="Salamov A."/>
            <person name="Andreopoulos B."/>
            <person name="Baker S.E."/>
            <person name="Barry K."/>
            <person name="Bills G."/>
            <person name="Bluhm B.H."/>
            <person name="Cannon C."/>
            <person name="Castanera R."/>
            <person name="Culley D.E."/>
            <person name="Daum C."/>
            <person name="Ezra D."/>
            <person name="Gonzalez J.B."/>
            <person name="Henrissat B."/>
            <person name="Kuo A."/>
            <person name="Liang C."/>
            <person name="Lipzen A."/>
            <person name="Lutzoni F."/>
            <person name="Magnuson J."/>
            <person name="Mondo S."/>
            <person name="Nolan M."/>
            <person name="Ohm R."/>
            <person name="Pangilinan J."/>
            <person name="Park H.-J."/>
            <person name="Ramirez L."/>
            <person name="Alfaro M."/>
            <person name="Sun H."/>
            <person name="Tritt A."/>
            <person name="Yoshinaga Y."/>
            <person name="Zwiers L.-H."/>
            <person name="Turgeon B.G."/>
            <person name="Goodwin S.B."/>
            <person name="Spatafora J.W."/>
            <person name="Crous P.W."/>
            <person name="Grigoriev I.V."/>
        </authorList>
    </citation>
    <scope>NUCLEOTIDE SEQUENCE</scope>
    <source>
        <strain evidence="1 3">CBS 781.70</strain>
    </source>
</reference>
<accession>A0A6G1FWD6</accession>
<protein>
    <submittedName>
        <fullName evidence="1 3">Uncharacterized protein</fullName>
    </submittedName>
</protein>
<dbReference type="Proteomes" id="UP000504638">
    <property type="component" value="Unplaced"/>
</dbReference>
<reference evidence="3" key="3">
    <citation type="submission" date="2025-04" db="UniProtKB">
        <authorList>
            <consortium name="RefSeq"/>
        </authorList>
    </citation>
    <scope>IDENTIFICATION</scope>
    <source>
        <strain evidence="3">CBS 781.70</strain>
    </source>
</reference>
<keyword evidence="2" id="KW-1185">Reference proteome</keyword>
<sequence>MVTLTMNPTVLFLQWLQSSHHTHSTSVQVSTADTVAIEAIATLYSERSEPHYAGFFYLSGIGVDLHSEVGWGKKLDWDLSPPTHESRLVHATYIWGPHTGLGSLG</sequence>
<evidence type="ECO:0000313" key="3">
    <source>
        <dbReference type="RefSeq" id="XP_033531724.1"/>
    </source>
</evidence>
<dbReference type="AlphaFoldDB" id="A0A6G1FWD6"/>
<name>A0A6G1FWD6_9PEZI</name>